<reference evidence="3" key="2">
    <citation type="submission" date="2015-01" db="EMBL/GenBank/DDBJ databases">
        <title>Evolutionary Origins and Diversification of the Mycorrhizal Mutualists.</title>
        <authorList>
            <consortium name="DOE Joint Genome Institute"/>
            <consortium name="Mycorrhizal Genomics Consortium"/>
            <person name="Kohler A."/>
            <person name="Kuo A."/>
            <person name="Nagy L.G."/>
            <person name="Floudas D."/>
            <person name="Copeland A."/>
            <person name="Barry K.W."/>
            <person name="Cichocki N."/>
            <person name="Veneault-Fourrey C."/>
            <person name="LaButti K."/>
            <person name="Lindquist E.A."/>
            <person name="Lipzen A."/>
            <person name="Lundell T."/>
            <person name="Morin E."/>
            <person name="Murat C."/>
            <person name="Riley R."/>
            <person name="Ohm R."/>
            <person name="Sun H."/>
            <person name="Tunlid A."/>
            <person name="Henrissat B."/>
            <person name="Grigoriev I.V."/>
            <person name="Hibbett D.S."/>
            <person name="Martin F."/>
        </authorList>
    </citation>
    <scope>NUCLEOTIDE SEQUENCE [LARGE SCALE GENOMIC DNA]</scope>
    <source>
        <strain evidence="3">441</strain>
    </source>
</reference>
<dbReference type="OrthoDB" id="10609245at2759"/>
<accession>A0A0C9XG83</accession>
<keyword evidence="3" id="KW-1185">Reference proteome</keyword>
<evidence type="ECO:0000313" key="2">
    <source>
        <dbReference type="EMBL" id="KIK11325.1"/>
    </source>
</evidence>
<dbReference type="HOGENOM" id="CLU_891725_0_0_1"/>
<gene>
    <name evidence="2" type="ORF">PISMIDRAFT_19610</name>
</gene>
<evidence type="ECO:0000313" key="3">
    <source>
        <dbReference type="Proteomes" id="UP000054018"/>
    </source>
</evidence>
<feature type="region of interest" description="Disordered" evidence="1">
    <location>
        <begin position="1"/>
        <end position="32"/>
    </location>
</feature>
<name>A0A0C9XG83_9AGAM</name>
<feature type="region of interest" description="Disordered" evidence="1">
    <location>
        <begin position="287"/>
        <end position="312"/>
    </location>
</feature>
<dbReference type="EMBL" id="KN834243">
    <property type="protein sequence ID" value="KIK11325.1"/>
    <property type="molecule type" value="Genomic_DNA"/>
</dbReference>
<sequence>MAVKGKSKCENYKPSITGLAPQPPPAYEEHQASPIEARKEPIITHKPNPAPQVERIPPVVELPTPVAVTIQVMTLTVPVVPPVIDRRDHKKRWHQDRGPKVALHWGAPLSQWREHVQKYLDIEETLHFLGVPGPLKELTEDKEAALYRAIVKSKGLTIVPGAKGTWDAPKDVAPSPADIAQYLARNGLSFQEANDLYSWGVSFLQDKSDTLQEKGQQCHDGLTQGDYLQGTPEDRIADQRPLEYYLECAQELGLSDFRDVKPVPANMNLLSGVEVVRGMIAATDCDDDWDLDTPTASNVQQMDVNNSGPAPM</sequence>
<protein>
    <submittedName>
        <fullName evidence="2">Uncharacterized protein</fullName>
    </submittedName>
</protein>
<reference evidence="2 3" key="1">
    <citation type="submission" date="2014-04" db="EMBL/GenBank/DDBJ databases">
        <authorList>
            <consortium name="DOE Joint Genome Institute"/>
            <person name="Kuo A."/>
            <person name="Kohler A."/>
            <person name="Costa M.D."/>
            <person name="Nagy L.G."/>
            <person name="Floudas D."/>
            <person name="Copeland A."/>
            <person name="Barry K.W."/>
            <person name="Cichocki N."/>
            <person name="Veneault-Fourrey C."/>
            <person name="LaButti K."/>
            <person name="Lindquist E.A."/>
            <person name="Lipzen A."/>
            <person name="Lundell T."/>
            <person name="Morin E."/>
            <person name="Murat C."/>
            <person name="Sun H."/>
            <person name="Tunlid A."/>
            <person name="Henrissat B."/>
            <person name="Grigoriev I.V."/>
            <person name="Hibbett D.S."/>
            <person name="Martin F."/>
            <person name="Nordberg H.P."/>
            <person name="Cantor M.N."/>
            <person name="Hua S.X."/>
        </authorList>
    </citation>
    <scope>NUCLEOTIDE SEQUENCE [LARGE SCALE GENOMIC DNA]</scope>
    <source>
        <strain evidence="2 3">441</strain>
    </source>
</reference>
<organism evidence="2 3">
    <name type="scientific">Pisolithus microcarpus 441</name>
    <dbReference type="NCBI Taxonomy" id="765257"/>
    <lineage>
        <taxon>Eukaryota</taxon>
        <taxon>Fungi</taxon>
        <taxon>Dikarya</taxon>
        <taxon>Basidiomycota</taxon>
        <taxon>Agaricomycotina</taxon>
        <taxon>Agaricomycetes</taxon>
        <taxon>Agaricomycetidae</taxon>
        <taxon>Boletales</taxon>
        <taxon>Sclerodermatineae</taxon>
        <taxon>Pisolithaceae</taxon>
        <taxon>Pisolithus</taxon>
    </lineage>
</organism>
<dbReference type="Proteomes" id="UP000054018">
    <property type="component" value="Unassembled WGS sequence"/>
</dbReference>
<feature type="compositionally biased region" description="Polar residues" evidence="1">
    <location>
        <begin position="297"/>
        <end position="312"/>
    </location>
</feature>
<evidence type="ECO:0000256" key="1">
    <source>
        <dbReference type="SAM" id="MobiDB-lite"/>
    </source>
</evidence>
<proteinExistence type="predicted"/>
<dbReference type="AlphaFoldDB" id="A0A0C9XG83"/>